<dbReference type="Proteomes" id="UP001153712">
    <property type="component" value="Chromosome 6"/>
</dbReference>
<feature type="compositionally biased region" description="Basic and acidic residues" evidence="2">
    <location>
        <begin position="10"/>
        <end position="27"/>
    </location>
</feature>
<protein>
    <submittedName>
        <fullName evidence="3">Uncharacterized protein</fullName>
    </submittedName>
</protein>
<feature type="region of interest" description="Disordered" evidence="2">
    <location>
        <begin position="674"/>
        <end position="699"/>
    </location>
</feature>
<evidence type="ECO:0000313" key="3">
    <source>
        <dbReference type="EMBL" id="CAH1185900.1"/>
    </source>
</evidence>
<reference evidence="3" key="1">
    <citation type="submission" date="2022-01" db="EMBL/GenBank/DDBJ databases">
        <authorList>
            <person name="King R."/>
        </authorList>
    </citation>
    <scope>NUCLEOTIDE SEQUENCE</scope>
</reference>
<dbReference type="PANTHER" id="PTHR23159:SF31">
    <property type="entry name" value="CENTROSOME-ASSOCIATED PROTEIN CEP250 ISOFORM X1"/>
    <property type="match status" value="1"/>
</dbReference>
<keyword evidence="1" id="KW-0175">Coiled coil</keyword>
<feature type="compositionally biased region" description="Polar residues" evidence="2">
    <location>
        <begin position="459"/>
        <end position="487"/>
    </location>
</feature>
<dbReference type="OrthoDB" id="10255522at2759"/>
<evidence type="ECO:0000313" key="4">
    <source>
        <dbReference type="Proteomes" id="UP001153712"/>
    </source>
</evidence>
<feature type="compositionally biased region" description="Polar residues" evidence="2">
    <location>
        <begin position="2653"/>
        <end position="2675"/>
    </location>
</feature>
<feature type="region of interest" description="Disordered" evidence="2">
    <location>
        <begin position="459"/>
        <end position="513"/>
    </location>
</feature>
<evidence type="ECO:0000256" key="1">
    <source>
        <dbReference type="SAM" id="Coils"/>
    </source>
</evidence>
<feature type="region of interest" description="Disordered" evidence="2">
    <location>
        <begin position="1"/>
        <end position="39"/>
    </location>
</feature>
<feature type="coiled-coil region" evidence="1">
    <location>
        <begin position="1385"/>
        <end position="1813"/>
    </location>
</feature>
<evidence type="ECO:0000256" key="2">
    <source>
        <dbReference type="SAM" id="MobiDB-lite"/>
    </source>
</evidence>
<feature type="compositionally biased region" description="Polar residues" evidence="2">
    <location>
        <begin position="2580"/>
        <end position="2600"/>
    </location>
</feature>
<feature type="coiled-coil region" evidence="1">
    <location>
        <begin position="912"/>
        <end position="949"/>
    </location>
</feature>
<feature type="coiled-coil region" evidence="1">
    <location>
        <begin position="2026"/>
        <end position="2102"/>
    </location>
</feature>
<organism evidence="3 4">
    <name type="scientific">Phyllotreta striolata</name>
    <name type="common">Striped flea beetle</name>
    <name type="synonym">Crioceris striolata</name>
    <dbReference type="NCBI Taxonomy" id="444603"/>
    <lineage>
        <taxon>Eukaryota</taxon>
        <taxon>Metazoa</taxon>
        <taxon>Ecdysozoa</taxon>
        <taxon>Arthropoda</taxon>
        <taxon>Hexapoda</taxon>
        <taxon>Insecta</taxon>
        <taxon>Pterygota</taxon>
        <taxon>Neoptera</taxon>
        <taxon>Endopterygota</taxon>
        <taxon>Coleoptera</taxon>
        <taxon>Polyphaga</taxon>
        <taxon>Cucujiformia</taxon>
        <taxon>Chrysomeloidea</taxon>
        <taxon>Chrysomelidae</taxon>
        <taxon>Galerucinae</taxon>
        <taxon>Alticini</taxon>
        <taxon>Phyllotreta</taxon>
    </lineage>
</organism>
<feature type="coiled-coil region" evidence="1">
    <location>
        <begin position="1040"/>
        <end position="1169"/>
    </location>
</feature>
<gene>
    <name evidence="3" type="ORF">PHYEVI_LOCUS9055</name>
</gene>
<keyword evidence="4" id="KW-1185">Reference proteome</keyword>
<dbReference type="EMBL" id="OU900099">
    <property type="protein sequence ID" value="CAH1185900.1"/>
    <property type="molecule type" value="Genomic_DNA"/>
</dbReference>
<accession>A0A9P0GYK5</accession>
<proteinExistence type="predicted"/>
<dbReference type="PANTHER" id="PTHR23159">
    <property type="entry name" value="CENTROSOMAL PROTEIN 2"/>
    <property type="match status" value="1"/>
</dbReference>
<feature type="coiled-coil region" evidence="1">
    <location>
        <begin position="2153"/>
        <end position="2441"/>
    </location>
</feature>
<sequence length="2675" mass="307058">MSFVGRRVRANNEKQPSRNRSEGRMKNYESSTDSRAWSSIGQERAQHLVEYLGGDNDQQSVHNLPKYCLTNALVPSKNDPYNYLKKKTEYMEKLIQIYSQLDLTSEQAQQIAKLMDSLQESHTALIKDLKDYASQTEEDQKEMLKIFEAEWLHAKAQLDNSLSTSSSLVSAEIPLSLDLFKELVENIIKKPTISGVVTLPKTTTQHSIPAGYFAGGEHSLSMLRASQELGMQNRPVAIQSDTCLTVSEQNLILNMPFKYVVRKHLVSKPNKPTVVKQPPVTKSVKDSAVQPSRTSIPADRSSKKHIAMQIEPFELTSTCDSTQQTVEENEESNPPLTEVFIRSESKPFDTKTADFEVQVSPVESAINQNYDKGVNTSNFFIVEKKPCVTDLTNMDHQLSVAKTVDTTTSYDIKEESNNDKGDNTDNIESVQNTAIFKPVETEIVQPALEELEVNQQKTLTHSEVQSSNVLDATSASQTERQTFQLTQTDDRETRHECSQTEESESARGNEESAYKIPAASRSLSCHCFGTNRSLILLTPSANYIRYIPNKNQEDQLFLFSHKANSNNEFFERKLLQGIKVNRICRKTEESPDSSNVEGDIESIVFENDDDSDTLVTHKNVELIAFKNALVATESYSKEQKKHATIALEKLENIKIVATECDDLRRKLEQSQKELKDLKEQSKSSAKKTSEAIEPDLEALSPGGLTQKAMANIVTREMYVKKKISDQLAAAHKENWQLKERLSNLEDAFSKLGISDCSQAGIDELNKQMQTLKETTKERDNLKSKLDTLEVELKSYAYILEDVDVLKQRSLLLDDVLRDRDRLSKRVEELRDLNQEIITLRKKALRIDQLEDDLRKVVRDKRIAEEEIERLRGKCSLAEIESFTHKAEGEELRSKVNCMEHEIETLKCVSMERQRLLEERNHLKKSLDDLARMQDEYEHMKKQMKCLEMLKAERDMFKSKYENLIGLECECDILRTQIEKAKLIEKERETLEAQVDDLHACITEQEAEIRRLVCHVDNLARGRDEQQEKLQEVIMSMRLQLEQKDVLIASAEEKLAMAQKELGNSINGLSSETINLKLYNENLTKLADKNEAEINELKRIVYLLRSDNENLNQQLTEVMRDNDFLTTNLNEKENSLNTLKDVLHDHEYILDEFQKLQVQCKENLRDIETETDEFNLVALRQPSISIQERLIRVSKIAGDTHFQELLLQSKQAIQKIANELDKQYNEWDAFKTKQTAGGKPLAKKPSPSNKDMYVGFCFTEGGAANKTVKRRCIRAIRKRKILKKSSNAELRETKKHQSQTQSKETLIGDLDICTQTDFEIPCLVSQMIQTSDDASTFTEQDVFELCLSGSPATSPRDEDVYESARSTDCARCKYLNEQVVIIETELLKTNDVVLELQRKLSDAKEENASLNNQLSDAENNNNQRVTELLEYIKKSDGKCTELQEQIIELKQNNCNLLIKGELLANEINDLRHQNDKLKKVLSNNIIKQTQRCTELEGKLDSLMKMNGELKEENDRLKSLEIVNDKLAARIDENRKLQEELRRLKKDGVDPILLTTLQEKNAILTQTIESQADEIAKLMDVLNVRSSPKEEPLEYQEEQNSLRFLSEDIENQLKQLDSLTSINTSNENVQNTINILARRLEKEEIRADTSENSLRHLKATDPSAMLNAEIAKLNLKIHLIEDENSKLNEINQHKTIEIEKMSDDIMKLQSENEAFKNDNKDMENKVNELRKIKDDTSILLEEFDSVKNENQQLSRDLTKLKETFDSSANYSELESELSKYKAKCVELEATNIKLKKELENAIASIQDTEDRLIQNDGVVNNDQYTTNTGEGDNNLQNLLEKLKIKNYELSKELIASQEKIHEFNIVIVEHKNQITSLESKIYILETENGKLGKDLKVIFDKASEFESFNASLNQQLRLLQETNESLKSAVSPLELERDKSAVTINELLKKTEILEEKNDEYKRNVEAVNQLKQELSALQKTLNQLEAENVKLKSKCDAKMEYSSDYKMVSTTGHQCKKLTNDLETAQAKDLSNQDLDFKEQIEMLENEKDELRKDFEKTLQYAEKRNNRVEKLKEENGKMKQTIKQLECEINRLKSEHRVSLEDAISTLQSAPDAKPQEISDLEGIVRKLKQDCEAAYGELKSSEEITTKLRVDNANQKKQISELEYEISKLTNVAREMKKVQNNQEGHFKIIIELQKDNSALTNTLNDEKNENKLLKDKIHLLQNEIDRLNNDITALIEDKISLEDDLQRFKDSDCNLKILMQEMESLKQRTRQTHESELILENNSKLNKKLEDMENENNNLKVTLQQYIEDINNTTTENKKLKQEIATLKARIEDLEKIDIQKSADGNKIAESSEKLQAELQEVLKDRERLKNVLMEQKRRSKDIKLKVDQVESLIKNERMKCKEEQMRNKELENTINELNEKQKLLIEQLESNNKEKTEDEISIATISEKEMQFFGKPLSGAKPAFNLISKKLAREGLNKLNIDELQVLNNTLAEVTADRLVSIAQEFGVLKPDENNKLSLLKKVANLEGELAEKQEESQQSIVAMQHAIKLEKHRILELQNKLEEERKENKKLLSKVCPQSQLVRNNSSDQSNVSMRSLNERDFKRVQNEQKLKLSSNDSRSKVKSTKPLMTVKARTKNSDVEFQKYRCHSPSSTPVKDTSGPSLSTKGSNYY</sequence>
<feature type="coiled-coil region" evidence="1">
    <location>
        <begin position="973"/>
        <end position="1007"/>
    </location>
</feature>
<feature type="compositionally biased region" description="Basic and acidic residues" evidence="2">
    <location>
        <begin position="488"/>
        <end position="513"/>
    </location>
</feature>
<feature type="compositionally biased region" description="Polar residues" evidence="2">
    <location>
        <begin position="28"/>
        <end position="39"/>
    </location>
</feature>
<name>A0A9P0GYK5_PHYSR</name>
<feature type="compositionally biased region" description="Basic and acidic residues" evidence="2">
    <location>
        <begin position="2601"/>
        <end position="2615"/>
    </location>
</feature>
<feature type="coiled-coil region" evidence="1">
    <location>
        <begin position="727"/>
        <end position="880"/>
    </location>
</feature>
<feature type="coiled-coil region" evidence="1">
    <location>
        <begin position="1837"/>
        <end position="2000"/>
    </location>
</feature>
<feature type="region of interest" description="Disordered" evidence="2">
    <location>
        <begin position="272"/>
        <end position="302"/>
    </location>
</feature>
<feature type="coiled-coil region" evidence="1">
    <location>
        <begin position="2519"/>
        <end position="2578"/>
    </location>
</feature>
<feature type="region of interest" description="Disordered" evidence="2">
    <location>
        <begin position="2579"/>
        <end position="2675"/>
    </location>
</feature>